<feature type="transmembrane region" description="Helical" evidence="8">
    <location>
        <begin position="37"/>
        <end position="60"/>
    </location>
</feature>
<gene>
    <name evidence="9" type="ORF">PHACADRAFT_174783</name>
</gene>
<keyword evidence="10" id="KW-1185">Reference proteome</keyword>
<evidence type="ECO:0000256" key="1">
    <source>
        <dbReference type="ARBA" id="ARBA00004651"/>
    </source>
</evidence>
<feature type="transmembrane region" description="Helical" evidence="8">
    <location>
        <begin position="307"/>
        <end position="327"/>
    </location>
</feature>
<dbReference type="RefSeq" id="XP_007396970.1">
    <property type="nucleotide sequence ID" value="XM_007396908.1"/>
</dbReference>
<evidence type="ECO:0000256" key="6">
    <source>
        <dbReference type="ARBA" id="ARBA00022989"/>
    </source>
</evidence>
<dbReference type="InterPro" id="IPR038665">
    <property type="entry name" value="Voltage-dep_anion_channel_sf"/>
</dbReference>
<evidence type="ECO:0000256" key="8">
    <source>
        <dbReference type="SAM" id="Phobius"/>
    </source>
</evidence>
<sequence>MPFDRHFTPAWFTVIMGTGSVSILWHNYPYLNDSATFKIFTLIFFFLNLSLFMIFTALTIARYILFPDIWGIMIRHPVQSLYVGGYPMGATTLINIAVGEINQQYGLGGKGFLYTVWAFWWADVVLSFICAFAIIHVMKTRQDHALSRMTAIWVLPVVTLIVASSTGGILASALVQYSQYYALITLTLSVFMVSVGLALAMMILTAYLLRLILYGIPQGGSVISTFVPLGPMAQGGYSILLLGQGFRSVLPLQNKSQVLTSSTTGDIINVICVVIAFILWSLATMWLLYAFLAVQEVLRQGLFPFKLPIWGMVFPNGVYANVTIQLYRELDINSMRVWGAIYSLVVLIVWAAVFVKTLTMLRSGEIFESPCIEEIDMSKDTADSDLEAGDISMQQDLTGDAEATVGVGIRNATAQWSGITLSTVSTQ</sequence>
<reference evidence="9 10" key="1">
    <citation type="journal article" date="2012" name="BMC Genomics">
        <title>Comparative genomics of the white-rot fungi, Phanerochaete carnosa and P. chrysosporium, to elucidate the genetic basis of the distinct wood types they colonize.</title>
        <authorList>
            <person name="Suzuki H."/>
            <person name="MacDonald J."/>
            <person name="Syed K."/>
            <person name="Salamov A."/>
            <person name="Hori C."/>
            <person name="Aerts A."/>
            <person name="Henrissat B."/>
            <person name="Wiebenga A."/>
            <person name="vanKuyk P.A."/>
            <person name="Barry K."/>
            <person name="Lindquist E."/>
            <person name="LaButti K."/>
            <person name="Lapidus A."/>
            <person name="Lucas S."/>
            <person name="Coutinho P."/>
            <person name="Gong Y."/>
            <person name="Samejima M."/>
            <person name="Mahadevan R."/>
            <person name="Abou-Zaid M."/>
            <person name="de Vries R.P."/>
            <person name="Igarashi K."/>
            <person name="Yadav J.S."/>
            <person name="Grigoriev I.V."/>
            <person name="Master E.R."/>
        </authorList>
    </citation>
    <scope>NUCLEOTIDE SEQUENCE [LARGE SCALE GENOMIC DNA]</scope>
    <source>
        <strain evidence="9 10">HHB-10118-sp</strain>
    </source>
</reference>
<dbReference type="GeneID" id="18909689"/>
<evidence type="ECO:0000256" key="5">
    <source>
        <dbReference type="ARBA" id="ARBA00022692"/>
    </source>
</evidence>
<dbReference type="KEGG" id="pco:PHACADRAFT_174783"/>
<dbReference type="Pfam" id="PF03595">
    <property type="entry name" value="SLAC1"/>
    <property type="match status" value="1"/>
</dbReference>
<keyword evidence="5 8" id="KW-0812">Transmembrane</keyword>
<dbReference type="AlphaFoldDB" id="K5UW45"/>
<dbReference type="HOGENOM" id="CLU_030057_6_0_1"/>
<feature type="transmembrane region" description="Helical" evidence="8">
    <location>
        <begin position="7"/>
        <end position="25"/>
    </location>
</feature>
<name>K5UW45_PHACS</name>
<protein>
    <recommendedName>
        <fullName evidence="11">C4-dicarboxylate transporter/malic acid transport protein</fullName>
    </recommendedName>
</protein>
<organism evidence="9 10">
    <name type="scientific">Phanerochaete carnosa (strain HHB-10118-sp)</name>
    <name type="common">White-rot fungus</name>
    <name type="synonym">Peniophora carnosa</name>
    <dbReference type="NCBI Taxonomy" id="650164"/>
    <lineage>
        <taxon>Eukaryota</taxon>
        <taxon>Fungi</taxon>
        <taxon>Dikarya</taxon>
        <taxon>Basidiomycota</taxon>
        <taxon>Agaricomycotina</taxon>
        <taxon>Agaricomycetes</taxon>
        <taxon>Polyporales</taxon>
        <taxon>Phanerochaetaceae</taxon>
        <taxon>Phanerochaete</taxon>
    </lineage>
</organism>
<evidence type="ECO:0000256" key="3">
    <source>
        <dbReference type="ARBA" id="ARBA00022448"/>
    </source>
</evidence>
<feature type="transmembrane region" description="Helical" evidence="8">
    <location>
        <begin position="267"/>
        <end position="295"/>
    </location>
</feature>
<keyword evidence="3" id="KW-0813">Transport</keyword>
<dbReference type="GO" id="GO:0005886">
    <property type="term" value="C:plasma membrane"/>
    <property type="evidence" value="ECO:0007669"/>
    <property type="project" value="UniProtKB-SubCell"/>
</dbReference>
<keyword evidence="6 8" id="KW-1133">Transmembrane helix</keyword>
<dbReference type="PANTHER" id="PTHR31686">
    <property type="match status" value="1"/>
</dbReference>
<dbReference type="Gene3D" id="1.50.10.150">
    <property type="entry name" value="Voltage-dependent anion channel"/>
    <property type="match status" value="1"/>
</dbReference>
<evidence type="ECO:0000256" key="2">
    <source>
        <dbReference type="ARBA" id="ARBA00008566"/>
    </source>
</evidence>
<proteinExistence type="inferred from homology"/>
<dbReference type="GO" id="GO:0000319">
    <property type="term" value="F:sulfite transmembrane transporter activity"/>
    <property type="evidence" value="ECO:0007669"/>
    <property type="project" value="TreeGrafter"/>
</dbReference>
<accession>K5UW45</accession>
<dbReference type="PANTHER" id="PTHR31686:SF1">
    <property type="entry name" value="SULFITE EFFLUX PUMP SSU1"/>
    <property type="match status" value="1"/>
</dbReference>
<evidence type="ECO:0000256" key="7">
    <source>
        <dbReference type="ARBA" id="ARBA00023136"/>
    </source>
</evidence>
<feature type="transmembrane region" description="Helical" evidence="8">
    <location>
        <begin position="221"/>
        <end position="247"/>
    </location>
</feature>
<comment type="similarity">
    <text evidence="2">Belongs to the tellurite-resistance/dicarboxylate transporter (TDT) family.</text>
</comment>
<dbReference type="InterPro" id="IPR004695">
    <property type="entry name" value="SLAC1/Mae1/Ssu1/TehA"/>
</dbReference>
<evidence type="ECO:0000256" key="4">
    <source>
        <dbReference type="ARBA" id="ARBA00022475"/>
    </source>
</evidence>
<feature type="transmembrane region" description="Helical" evidence="8">
    <location>
        <begin position="180"/>
        <end position="209"/>
    </location>
</feature>
<evidence type="ECO:0000313" key="9">
    <source>
        <dbReference type="EMBL" id="EKM54271.1"/>
    </source>
</evidence>
<evidence type="ECO:0000313" key="10">
    <source>
        <dbReference type="Proteomes" id="UP000008370"/>
    </source>
</evidence>
<dbReference type="InterPro" id="IPR051629">
    <property type="entry name" value="Sulfite_efflux_TDT"/>
</dbReference>
<dbReference type="OrthoDB" id="1099at2759"/>
<evidence type="ECO:0008006" key="11">
    <source>
        <dbReference type="Google" id="ProtNLM"/>
    </source>
</evidence>
<dbReference type="InParanoid" id="K5UW45"/>
<keyword evidence="7 8" id="KW-0472">Membrane</keyword>
<dbReference type="EMBL" id="JH930473">
    <property type="protein sequence ID" value="EKM54271.1"/>
    <property type="molecule type" value="Genomic_DNA"/>
</dbReference>
<feature type="transmembrane region" description="Helical" evidence="8">
    <location>
        <begin position="150"/>
        <end position="174"/>
    </location>
</feature>
<comment type="subcellular location">
    <subcellularLocation>
        <location evidence="1">Cell membrane</location>
        <topology evidence="1">Multi-pass membrane protein</topology>
    </subcellularLocation>
</comment>
<dbReference type="FunCoup" id="K5UW45">
    <property type="interactions" value="67"/>
</dbReference>
<feature type="transmembrane region" description="Helical" evidence="8">
    <location>
        <begin position="339"/>
        <end position="359"/>
    </location>
</feature>
<feature type="transmembrane region" description="Helical" evidence="8">
    <location>
        <begin position="81"/>
        <end position="98"/>
    </location>
</feature>
<feature type="transmembrane region" description="Helical" evidence="8">
    <location>
        <begin position="118"/>
        <end position="138"/>
    </location>
</feature>
<dbReference type="CDD" id="cd09318">
    <property type="entry name" value="TDT_SSU1"/>
    <property type="match status" value="1"/>
</dbReference>
<dbReference type="Proteomes" id="UP000008370">
    <property type="component" value="Unassembled WGS sequence"/>
</dbReference>
<keyword evidence="4" id="KW-1003">Cell membrane</keyword>